<gene>
    <name evidence="1" type="ORF">HMPREF9094_1529</name>
</gene>
<reference evidence="1 2" key="1">
    <citation type="submission" date="2011-05" db="EMBL/GenBank/DDBJ databases">
        <authorList>
            <person name="Muzny D."/>
            <person name="Qin X."/>
            <person name="Deng J."/>
            <person name="Jiang H."/>
            <person name="Liu Y."/>
            <person name="Qu J."/>
            <person name="Song X.-Z."/>
            <person name="Zhang L."/>
            <person name="Thornton R."/>
            <person name="Coyle M."/>
            <person name="Francisco L."/>
            <person name="Jackson L."/>
            <person name="Javaid M."/>
            <person name="Korchina V."/>
            <person name="Kovar C."/>
            <person name="Mata R."/>
            <person name="Mathew T."/>
            <person name="Ngo R."/>
            <person name="Nguyen L."/>
            <person name="Nguyen N."/>
            <person name="Okwuonu G."/>
            <person name="Ongeri F."/>
            <person name="Pham C."/>
            <person name="Simmons D."/>
            <person name="Wilczek-Boney K."/>
            <person name="Hale W."/>
            <person name="Jakkamsetti A."/>
            <person name="Pham P."/>
            <person name="Ruth R."/>
            <person name="San Lucas F."/>
            <person name="Warren J."/>
            <person name="Zhang J."/>
            <person name="Zhao Z."/>
            <person name="Zhou C."/>
            <person name="Zhu D."/>
            <person name="Lee S."/>
            <person name="Bess C."/>
            <person name="Blankenburg K."/>
            <person name="Forbes L."/>
            <person name="Fu Q."/>
            <person name="Gubbala S."/>
            <person name="Hirani K."/>
            <person name="Jayaseelan J.C."/>
            <person name="Lara F."/>
            <person name="Munidasa M."/>
            <person name="Palculict T."/>
            <person name="Patil S."/>
            <person name="Pu L.-L."/>
            <person name="Saada N."/>
            <person name="Tang L."/>
            <person name="Weissenberger G."/>
            <person name="Zhu Y."/>
            <person name="Hemphill L."/>
            <person name="Shang Y."/>
            <person name="Youmans B."/>
            <person name="Ayvaz T."/>
            <person name="Ross M."/>
            <person name="Santibanez J."/>
            <person name="Aqrawi P."/>
            <person name="Gross S."/>
            <person name="Joshi V."/>
            <person name="Fowler G."/>
            <person name="Nazareth L."/>
            <person name="Reid J."/>
            <person name="Worley K."/>
            <person name="Petrosino J."/>
            <person name="Highlander S."/>
            <person name="Gibbs R."/>
        </authorList>
    </citation>
    <scope>NUCLEOTIDE SEQUENCE [LARGE SCALE GENOMIC DNA]</scope>
    <source>
        <strain evidence="1 2">ATCC 51191</strain>
    </source>
</reference>
<proteinExistence type="predicted"/>
<dbReference type="AlphaFoldDB" id="F9ENM4"/>
<evidence type="ECO:0000313" key="1">
    <source>
        <dbReference type="EMBL" id="EGQ79437.1"/>
    </source>
</evidence>
<keyword evidence="2" id="KW-1185">Reference proteome</keyword>
<organism evidence="1 2">
    <name type="scientific">Fusobacterium animalis ATCC 51191</name>
    <dbReference type="NCBI Taxonomy" id="997347"/>
    <lineage>
        <taxon>Bacteria</taxon>
        <taxon>Fusobacteriati</taxon>
        <taxon>Fusobacteriota</taxon>
        <taxon>Fusobacteriia</taxon>
        <taxon>Fusobacteriales</taxon>
        <taxon>Fusobacteriaceae</taxon>
        <taxon>Fusobacterium</taxon>
    </lineage>
</organism>
<dbReference type="HOGENOM" id="CLU_3251972_0_0_0"/>
<dbReference type="Proteomes" id="UP000005392">
    <property type="component" value="Unassembled WGS sequence"/>
</dbReference>
<sequence>MCKNKIITQYIVLLNPNNFIILSKKSKVNLFNLIYKKYILLL</sequence>
<evidence type="ECO:0000313" key="2">
    <source>
        <dbReference type="Proteomes" id="UP000005392"/>
    </source>
</evidence>
<protein>
    <submittedName>
        <fullName evidence="1">Uncharacterized protein</fullName>
    </submittedName>
</protein>
<name>F9ENM4_9FUSO</name>
<dbReference type="EMBL" id="AFQD01000254">
    <property type="protein sequence ID" value="EGQ79437.1"/>
    <property type="molecule type" value="Genomic_DNA"/>
</dbReference>
<accession>F9ENM4</accession>
<comment type="caution">
    <text evidence="1">The sequence shown here is derived from an EMBL/GenBank/DDBJ whole genome shotgun (WGS) entry which is preliminary data.</text>
</comment>